<feature type="transmembrane region" description="Helical" evidence="6">
    <location>
        <begin position="278"/>
        <end position="299"/>
    </location>
</feature>
<feature type="transmembrane region" description="Helical" evidence="6">
    <location>
        <begin position="311"/>
        <end position="331"/>
    </location>
</feature>
<dbReference type="CDD" id="cd17502">
    <property type="entry name" value="MFS_Azr1_MDR_like"/>
    <property type="match status" value="1"/>
</dbReference>
<comment type="caution">
    <text evidence="8">The sequence shown here is derived from an EMBL/GenBank/DDBJ whole genome shotgun (WGS) entry which is preliminary data.</text>
</comment>
<keyword evidence="5 6" id="KW-0472">Membrane</keyword>
<dbReference type="OrthoDB" id="10021397at2759"/>
<proteinExistence type="predicted"/>
<feature type="transmembrane region" description="Helical" evidence="6">
    <location>
        <begin position="148"/>
        <end position="167"/>
    </location>
</feature>
<dbReference type="EMBL" id="JFBX01000598">
    <property type="protein sequence ID" value="KXH33809.1"/>
    <property type="molecule type" value="Genomic_DNA"/>
</dbReference>
<dbReference type="Gene3D" id="1.20.1720.10">
    <property type="entry name" value="Multidrug resistance protein D"/>
    <property type="match status" value="1"/>
</dbReference>
<dbReference type="PROSITE" id="PS50850">
    <property type="entry name" value="MFS"/>
    <property type="match status" value="1"/>
</dbReference>
<feature type="transmembrane region" description="Helical" evidence="6">
    <location>
        <begin position="442"/>
        <end position="464"/>
    </location>
</feature>
<dbReference type="GO" id="GO:0022857">
    <property type="term" value="F:transmembrane transporter activity"/>
    <property type="evidence" value="ECO:0007669"/>
    <property type="project" value="InterPro"/>
</dbReference>
<evidence type="ECO:0000256" key="2">
    <source>
        <dbReference type="ARBA" id="ARBA00022448"/>
    </source>
</evidence>
<organism evidence="8 9">
    <name type="scientific">Colletotrichum simmondsii</name>
    <dbReference type="NCBI Taxonomy" id="703756"/>
    <lineage>
        <taxon>Eukaryota</taxon>
        <taxon>Fungi</taxon>
        <taxon>Dikarya</taxon>
        <taxon>Ascomycota</taxon>
        <taxon>Pezizomycotina</taxon>
        <taxon>Sordariomycetes</taxon>
        <taxon>Hypocreomycetidae</taxon>
        <taxon>Glomerellales</taxon>
        <taxon>Glomerellaceae</taxon>
        <taxon>Colletotrichum</taxon>
        <taxon>Colletotrichum acutatum species complex</taxon>
    </lineage>
</organism>
<comment type="subcellular location">
    <subcellularLocation>
        <location evidence="1">Membrane</location>
        <topology evidence="1">Multi-pass membrane protein</topology>
    </subcellularLocation>
</comment>
<feature type="domain" description="Major facilitator superfamily (MFS) profile" evidence="7">
    <location>
        <begin position="84"/>
        <end position="577"/>
    </location>
</feature>
<evidence type="ECO:0000256" key="6">
    <source>
        <dbReference type="SAM" id="Phobius"/>
    </source>
</evidence>
<feature type="transmembrane region" description="Helical" evidence="6">
    <location>
        <begin position="388"/>
        <end position="408"/>
    </location>
</feature>
<evidence type="ECO:0000256" key="4">
    <source>
        <dbReference type="ARBA" id="ARBA00022989"/>
    </source>
</evidence>
<name>A0A135SD16_9PEZI</name>
<dbReference type="InterPro" id="IPR020846">
    <property type="entry name" value="MFS_dom"/>
</dbReference>
<dbReference type="PANTHER" id="PTHR23501:SF198">
    <property type="entry name" value="AZOLE RESISTANCE PROTEIN 1-RELATED"/>
    <property type="match status" value="1"/>
</dbReference>
<dbReference type="Pfam" id="PF07690">
    <property type="entry name" value="MFS_1"/>
    <property type="match status" value="1"/>
</dbReference>
<gene>
    <name evidence="8" type="ORF">CSIM01_12062</name>
</gene>
<dbReference type="FunFam" id="1.20.1720.10:FF:000012">
    <property type="entry name" value="MFS toxin efflux pump (AflT)"/>
    <property type="match status" value="1"/>
</dbReference>
<feature type="transmembrane region" description="Helical" evidence="6">
    <location>
        <begin position="179"/>
        <end position="199"/>
    </location>
</feature>
<feature type="transmembrane region" description="Helical" evidence="6">
    <location>
        <begin position="415"/>
        <end position="436"/>
    </location>
</feature>
<feature type="transmembrane region" description="Helical" evidence="6">
    <location>
        <begin position="119"/>
        <end position="141"/>
    </location>
</feature>
<dbReference type="PANTHER" id="PTHR23501">
    <property type="entry name" value="MAJOR FACILITATOR SUPERFAMILY"/>
    <property type="match status" value="1"/>
</dbReference>
<feature type="transmembrane region" description="Helical" evidence="6">
    <location>
        <begin position="237"/>
        <end position="257"/>
    </location>
</feature>
<evidence type="ECO:0000313" key="8">
    <source>
        <dbReference type="EMBL" id="KXH33809.1"/>
    </source>
</evidence>
<feature type="transmembrane region" description="Helical" evidence="6">
    <location>
        <begin position="81"/>
        <end position="107"/>
    </location>
</feature>
<dbReference type="SUPFAM" id="SSF103473">
    <property type="entry name" value="MFS general substrate transporter"/>
    <property type="match status" value="1"/>
</dbReference>
<dbReference type="InterPro" id="IPR036259">
    <property type="entry name" value="MFS_trans_sf"/>
</dbReference>
<keyword evidence="3 6" id="KW-0812">Transmembrane</keyword>
<reference evidence="8 9" key="1">
    <citation type="submission" date="2014-02" db="EMBL/GenBank/DDBJ databases">
        <title>The genome sequence of Colletotrichum simmondsii CBS122122.</title>
        <authorList>
            <person name="Baroncelli R."/>
            <person name="Thon M.R."/>
        </authorList>
    </citation>
    <scope>NUCLEOTIDE SEQUENCE [LARGE SCALE GENOMIC DNA]</scope>
    <source>
        <strain evidence="8 9">CBS122122</strain>
    </source>
</reference>
<keyword evidence="2" id="KW-0813">Transport</keyword>
<feature type="transmembrane region" description="Helical" evidence="6">
    <location>
        <begin position="555"/>
        <end position="574"/>
    </location>
</feature>
<dbReference type="FunFam" id="1.20.1250.20:FF:000196">
    <property type="entry name" value="MFS toxin efflux pump (AflT)"/>
    <property type="match status" value="1"/>
</dbReference>
<dbReference type="GO" id="GO:0005886">
    <property type="term" value="C:plasma membrane"/>
    <property type="evidence" value="ECO:0007669"/>
    <property type="project" value="TreeGrafter"/>
</dbReference>
<sequence length="743" mass="79723">MTTTTTPAAATTAAVLDEKRLLSDDKTEVGSNIVDLSARAKLEAETNANVEQRAGSTAGDSVSGVDQANIGQPEYPSTAKVALVISSLCLAIFLVALDQTIIAPALGAITAQFQSVKDIGWYGSSYLLTTTALQPMYGAVYKHFNVKVAYLTAVFVFEIGSLISAVAPSSVVFIVGRAIAGIGTAGLFSGSVVIISLIMPLEKRPLAFGLVGGMWGIASVAGPLLGGAFTDHATWRWCFYINLPIGGLAMLIVFFFVRVNRNSAESRDAPFMKRVRQLDLAGAAIFIPAIICLLLALQWGGADYPWSNSRIIGLFCGFGAMIAIFIGIQFWKGDQGTLPPRLFKNRNILSAMLFAMFFGAGFFPLIYYLSLYFQAIQGVSAVQAGIKILPLLLSTVLSAIVSGGIITVVGYYNFVIIPCMILFTVGSGMLTALNIVSPPKEWLGYQVIAGLGLGAGFQVGVLIVQTVLPQEWVPVGTAAVQFFQALGGALFIAVAQTVFQNGLIDAIKADNIGVDPTIFINSGASEVKDVLCRMGRLDAFDTILKAYMKGLRDTFYITLACAACAFICCLFFQWKSVKQGPDAYYAHLALLYRALMNPATKISKAMPSSNLRMWFDAALSDFASFTDFMSELIPEDLRGFWGCHARSQLILCGNFIIYLFVLAIGPGDITSAFKLLESFHDTLQRLNRQVDSTSELLLLPVSLRIDSFFTQAADRLRGGPVADKTTTATSTPAAAPIALVNNP</sequence>
<feature type="transmembrane region" description="Helical" evidence="6">
    <location>
        <begin position="352"/>
        <end position="376"/>
    </location>
</feature>
<dbReference type="InterPro" id="IPR011701">
    <property type="entry name" value="MFS"/>
</dbReference>
<dbReference type="Proteomes" id="UP000070328">
    <property type="component" value="Unassembled WGS sequence"/>
</dbReference>
<dbReference type="AlphaFoldDB" id="A0A135SD16"/>
<evidence type="ECO:0000256" key="3">
    <source>
        <dbReference type="ARBA" id="ARBA00022692"/>
    </source>
</evidence>
<evidence type="ECO:0000256" key="5">
    <source>
        <dbReference type="ARBA" id="ARBA00023136"/>
    </source>
</evidence>
<evidence type="ECO:0000259" key="7">
    <source>
        <dbReference type="PROSITE" id="PS50850"/>
    </source>
</evidence>
<keyword evidence="9" id="KW-1185">Reference proteome</keyword>
<dbReference type="Gene3D" id="1.20.1250.20">
    <property type="entry name" value="MFS general substrate transporter like domains"/>
    <property type="match status" value="1"/>
</dbReference>
<keyword evidence="4 6" id="KW-1133">Transmembrane helix</keyword>
<protein>
    <recommendedName>
        <fullName evidence="7">Major facilitator superfamily (MFS) profile domain-containing protein</fullName>
    </recommendedName>
</protein>
<evidence type="ECO:0000313" key="9">
    <source>
        <dbReference type="Proteomes" id="UP000070328"/>
    </source>
</evidence>
<evidence type="ECO:0000256" key="1">
    <source>
        <dbReference type="ARBA" id="ARBA00004141"/>
    </source>
</evidence>
<feature type="transmembrane region" description="Helical" evidence="6">
    <location>
        <begin position="655"/>
        <end position="676"/>
    </location>
</feature>
<dbReference type="PRINTS" id="PR01036">
    <property type="entry name" value="TCRTETB"/>
</dbReference>
<feature type="transmembrane region" description="Helical" evidence="6">
    <location>
        <begin position="206"/>
        <end position="225"/>
    </location>
</feature>
<accession>A0A135SD16</accession>